<reference evidence="1 2" key="1">
    <citation type="journal article" date="2014" name="Agronomy (Basel)">
        <title>A Draft Genome Sequence for Ensete ventricosum, the Drought-Tolerant Tree Against Hunger.</title>
        <authorList>
            <person name="Harrison J."/>
            <person name="Moore K.A."/>
            <person name="Paszkiewicz K."/>
            <person name="Jones T."/>
            <person name="Grant M."/>
            <person name="Ambacheew D."/>
            <person name="Muzemil S."/>
            <person name="Studholme D.J."/>
        </authorList>
    </citation>
    <scope>NUCLEOTIDE SEQUENCE [LARGE SCALE GENOMIC DNA]</scope>
</reference>
<dbReference type="Proteomes" id="UP000287651">
    <property type="component" value="Unassembled WGS sequence"/>
</dbReference>
<dbReference type="AlphaFoldDB" id="A0A427AE99"/>
<name>A0A427AE99_ENSVE</name>
<sequence>MKKRRDGRPDGKKAPCKDVKTLKRMHWFARRIGEEKAIDERRSGPSLGAFGRHVSFRSALKPAVFPIPESTSSNLSAVAVSFESR</sequence>
<protein>
    <submittedName>
        <fullName evidence="1">Uncharacterized protein</fullName>
    </submittedName>
</protein>
<comment type="caution">
    <text evidence="1">The sequence shown here is derived from an EMBL/GenBank/DDBJ whole genome shotgun (WGS) entry which is preliminary data.</text>
</comment>
<evidence type="ECO:0000313" key="1">
    <source>
        <dbReference type="EMBL" id="RRT74544.1"/>
    </source>
</evidence>
<accession>A0A427AE99</accession>
<gene>
    <name evidence="1" type="ORF">B296_00015102</name>
</gene>
<dbReference type="EMBL" id="AMZH03002745">
    <property type="protein sequence ID" value="RRT74544.1"/>
    <property type="molecule type" value="Genomic_DNA"/>
</dbReference>
<organism evidence="1 2">
    <name type="scientific">Ensete ventricosum</name>
    <name type="common">Abyssinian banana</name>
    <name type="synonym">Musa ensete</name>
    <dbReference type="NCBI Taxonomy" id="4639"/>
    <lineage>
        <taxon>Eukaryota</taxon>
        <taxon>Viridiplantae</taxon>
        <taxon>Streptophyta</taxon>
        <taxon>Embryophyta</taxon>
        <taxon>Tracheophyta</taxon>
        <taxon>Spermatophyta</taxon>
        <taxon>Magnoliopsida</taxon>
        <taxon>Liliopsida</taxon>
        <taxon>Zingiberales</taxon>
        <taxon>Musaceae</taxon>
        <taxon>Ensete</taxon>
    </lineage>
</organism>
<evidence type="ECO:0000313" key="2">
    <source>
        <dbReference type="Proteomes" id="UP000287651"/>
    </source>
</evidence>
<proteinExistence type="predicted"/>